<organism evidence="1 2">
    <name type="scientific">Babesia caballi</name>
    <dbReference type="NCBI Taxonomy" id="5871"/>
    <lineage>
        <taxon>Eukaryota</taxon>
        <taxon>Sar</taxon>
        <taxon>Alveolata</taxon>
        <taxon>Apicomplexa</taxon>
        <taxon>Aconoidasida</taxon>
        <taxon>Piroplasmida</taxon>
        <taxon>Babesiidae</taxon>
        <taxon>Babesia</taxon>
    </lineage>
</organism>
<sequence length="94" mass="10082">MVPTLPVSLECQCGAGQGDVPASDVVERALSHYQGDGTSDEPGRRNVRWHYHLGAAGPVWVEVVDAGGAEELHIFAERRLQFAAVGAFPQLKSL</sequence>
<keyword evidence="2" id="KW-1185">Reference proteome</keyword>
<dbReference type="RefSeq" id="XP_067717360.1">
    <property type="nucleotide sequence ID" value="XM_067861259.1"/>
</dbReference>
<comment type="caution">
    <text evidence="1">The sequence shown here is derived from an EMBL/GenBank/DDBJ whole genome shotgun (WGS) entry which is preliminary data.</text>
</comment>
<gene>
    <name evidence="1" type="ORF">BcabD6B2_47260</name>
</gene>
<reference evidence="1 2" key="1">
    <citation type="submission" date="2021-06" db="EMBL/GenBank/DDBJ databases">
        <title>Genome sequence of Babesia caballi.</title>
        <authorList>
            <person name="Yamagishi J."/>
            <person name="Kidaka T."/>
            <person name="Ochi A."/>
        </authorList>
    </citation>
    <scope>NUCLEOTIDE SEQUENCE [LARGE SCALE GENOMIC DNA]</scope>
    <source>
        <strain evidence="1">USDA-D6B2</strain>
    </source>
</reference>
<evidence type="ECO:0000313" key="2">
    <source>
        <dbReference type="Proteomes" id="UP001497744"/>
    </source>
</evidence>
<dbReference type="EMBL" id="BPLF01000004">
    <property type="protein sequence ID" value="GIX65291.1"/>
    <property type="molecule type" value="Genomic_DNA"/>
</dbReference>
<dbReference type="GeneID" id="94196772"/>
<proteinExistence type="predicted"/>
<dbReference type="Proteomes" id="UP001497744">
    <property type="component" value="Unassembled WGS sequence"/>
</dbReference>
<dbReference type="AlphaFoldDB" id="A0AAV4M1N7"/>
<name>A0AAV4M1N7_BABCB</name>
<protein>
    <submittedName>
        <fullName evidence="1">PAS domain-containing protein</fullName>
    </submittedName>
</protein>
<accession>A0AAV4M1N7</accession>
<evidence type="ECO:0000313" key="1">
    <source>
        <dbReference type="EMBL" id="GIX65291.1"/>
    </source>
</evidence>